<accession>A0ABV7XQ21</accession>
<evidence type="ECO:0000313" key="5">
    <source>
        <dbReference type="Proteomes" id="UP001595735"/>
    </source>
</evidence>
<reference evidence="5" key="1">
    <citation type="journal article" date="2019" name="Int. J. Syst. Evol. Microbiol.">
        <title>The Global Catalogue of Microorganisms (GCM) 10K type strain sequencing project: providing services to taxonomists for standard genome sequencing and annotation.</title>
        <authorList>
            <consortium name="The Broad Institute Genomics Platform"/>
            <consortium name="The Broad Institute Genome Sequencing Center for Infectious Disease"/>
            <person name="Wu L."/>
            <person name="Ma J."/>
        </authorList>
    </citation>
    <scope>NUCLEOTIDE SEQUENCE [LARGE SCALE GENOMIC DNA]</scope>
    <source>
        <strain evidence="5">CECT 7798</strain>
    </source>
</reference>
<dbReference type="EMBL" id="JBHRYO010000001">
    <property type="protein sequence ID" value="MFC3754416.1"/>
    <property type="molecule type" value="Genomic_DNA"/>
</dbReference>
<dbReference type="RefSeq" id="WP_290301654.1">
    <property type="nucleotide sequence ID" value="NZ_JAUFQR010000003.1"/>
</dbReference>
<dbReference type="PANTHER" id="PTHR47199:SF2">
    <property type="entry name" value="PHOTOSYSTEM II STABILITY_ASSEMBLY FACTOR HCF136, CHLOROPLASTIC"/>
    <property type="match status" value="1"/>
</dbReference>
<organism evidence="4 5">
    <name type="scientific">Chryseobacterium tructae</name>
    <dbReference type="NCBI Taxonomy" id="1037380"/>
    <lineage>
        <taxon>Bacteria</taxon>
        <taxon>Pseudomonadati</taxon>
        <taxon>Bacteroidota</taxon>
        <taxon>Flavobacteriia</taxon>
        <taxon>Flavobacteriales</taxon>
        <taxon>Weeksellaceae</taxon>
        <taxon>Chryseobacterium group</taxon>
        <taxon>Chryseobacterium</taxon>
    </lineage>
</organism>
<keyword evidence="5" id="KW-1185">Reference proteome</keyword>
<evidence type="ECO:0000259" key="3">
    <source>
        <dbReference type="Pfam" id="PF18962"/>
    </source>
</evidence>
<evidence type="ECO:0000313" key="4">
    <source>
        <dbReference type="EMBL" id="MFC3754416.1"/>
    </source>
</evidence>
<protein>
    <submittedName>
        <fullName evidence="4">T9SS type A sorting domain-containing protein</fullName>
    </submittedName>
</protein>
<name>A0ABV7XQ21_9FLAO</name>
<gene>
    <name evidence="4" type="ORF">ACFONJ_00325</name>
</gene>
<feature type="signal peptide" evidence="2">
    <location>
        <begin position="1"/>
        <end position="22"/>
    </location>
</feature>
<dbReference type="Proteomes" id="UP001595735">
    <property type="component" value="Unassembled WGS sequence"/>
</dbReference>
<evidence type="ECO:0000256" key="2">
    <source>
        <dbReference type="SAM" id="SignalP"/>
    </source>
</evidence>
<dbReference type="Gene3D" id="2.130.10.10">
    <property type="entry name" value="YVTN repeat-like/Quinoprotein amine dehydrogenase"/>
    <property type="match status" value="2"/>
</dbReference>
<sequence length="684" mass="76278">MKKILLLTAVLCCALFFSQALANWQLTTPFFHRERVMRMEMLPDGSYLVQKRKSDDDLMITENNGKTWRRINDFGKVRDFKIHNNKGYLVIGFDLVISDPKFSTPGISYPLPSSYFPQALFVLNDNTIFISTSNSRIMKSTDGGVTWNVYSVPTVYADKVTDVFFTDANTGFCVTEATLGKSFIFKSTDGGQTWVKVSENANKFEKVIFKNSLNGIATLMGGTTKYTLDGGNTWNDVNITWLRDIKVYNNEFVAVGSPNILHRTSTGEVWDSKVIYPSSYHLFTSLALNSGKFIAGVDNETGDSFHHSIFKSTDLVNWTPTGVNWKYADTSYNSVYATKYLATMAGYISKDKGVTWEDADNNLPRGTLNILPNGKGIGLGKTSNKFWTTNDHGLTWTDHNVPFMATESPAMKPDGTYAIAMRGSNAEAHKGFVSTYNPNTGWSTPFDVGRYVRVMKFVDNNVGFLLTQEKMMKTVDGGLTWSIVNLPGLFDFARDIIFGNSSRIYVGQYCSTDLGNTWFSSQTVGLKDFDIFADGTGYGVDSGNVFKTTDYGVSWQRILNSNLYSAEGGNIFKHAFSKDYIIGTAITGFYVLDLKNGTLTTSDSKAKSDNKLKIYPNPTSSVLFFDSKEQIKNVVVVDIVGRVLKNIESPKETSVDISDLAKGNYFVKITTTNNKTYFEKVIKK</sequence>
<dbReference type="InterPro" id="IPR015943">
    <property type="entry name" value="WD40/YVTN_repeat-like_dom_sf"/>
</dbReference>
<feature type="domain" description="Secretion system C-terminal sorting" evidence="3">
    <location>
        <begin position="614"/>
        <end position="682"/>
    </location>
</feature>
<dbReference type="PANTHER" id="PTHR47199">
    <property type="entry name" value="PHOTOSYSTEM II STABILITY/ASSEMBLY FACTOR HCF136, CHLOROPLASTIC"/>
    <property type="match status" value="1"/>
</dbReference>
<evidence type="ECO:0000256" key="1">
    <source>
        <dbReference type="ARBA" id="ARBA00022729"/>
    </source>
</evidence>
<proteinExistence type="predicted"/>
<dbReference type="InterPro" id="IPR026444">
    <property type="entry name" value="Secre_tail"/>
</dbReference>
<dbReference type="NCBIfam" id="TIGR04183">
    <property type="entry name" value="Por_Secre_tail"/>
    <property type="match status" value="1"/>
</dbReference>
<comment type="caution">
    <text evidence="4">The sequence shown here is derived from an EMBL/GenBank/DDBJ whole genome shotgun (WGS) entry which is preliminary data.</text>
</comment>
<dbReference type="SUPFAM" id="SSF110296">
    <property type="entry name" value="Oligoxyloglucan reducing end-specific cellobiohydrolase"/>
    <property type="match status" value="2"/>
</dbReference>
<keyword evidence="1 2" id="KW-0732">Signal</keyword>
<dbReference type="CDD" id="cd15482">
    <property type="entry name" value="Sialidase_non-viral"/>
    <property type="match status" value="1"/>
</dbReference>
<dbReference type="Pfam" id="PF18962">
    <property type="entry name" value="Por_Secre_tail"/>
    <property type="match status" value="1"/>
</dbReference>
<feature type="chain" id="PRO_5046673560" evidence="2">
    <location>
        <begin position="23"/>
        <end position="684"/>
    </location>
</feature>